<name>A0A7Y3RJQ3_9PROT</name>
<organism evidence="3 4">
    <name type="scientific">Parvularcula mediterranea</name>
    <dbReference type="NCBI Taxonomy" id="2732508"/>
    <lineage>
        <taxon>Bacteria</taxon>
        <taxon>Pseudomonadati</taxon>
        <taxon>Pseudomonadota</taxon>
        <taxon>Alphaproteobacteria</taxon>
        <taxon>Parvularculales</taxon>
        <taxon>Parvularculaceae</taxon>
        <taxon>Parvularcula</taxon>
    </lineage>
</organism>
<sequence length="237" mass="24219">MSAAAAAATLMASAHAAPFVIDFEGAPEGTQLIAPNAGLLPNVATITVSNANGPNALIIFDTTENSDDSNDPDLVDNQSGVFTGFDDPSTAAVEQATFGNIAVIADQMPFNPADDEGSGGTVLFELETVSTLFSLDLLDSKSGTVEFFDENGDEIAGSMVTLPNVDTTDANFPNLAATVLFNGVSGISGVKSFRITLGESGGFDNIVGQAVPIPGALPLFVAGLGGFAAMRRRRAAK</sequence>
<gene>
    <name evidence="3" type="ORF">HK107_03335</name>
</gene>
<evidence type="ECO:0000313" key="3">
    <source>
        <dbReference type="EMBL" id="NNU15359.1"/>
    </source>
</evidence>
<evidence type="ECO:0000256" key="1">
    <source>
        <dbReference type="SAM" id="Phobius"/>
    </source>
</evidence>
<evidence type="ECO:0000256" key="2">
    <source>
        <dbReference type="SAM" id="SignalP"/>
    </source>
</evidence>
<keyword evidence="2" id="KW-0732">Signal</keyword>
<feature type="chain" id="PRO_5031250831" description="VPLPA-CTERM sorting domain-containing protein" evidence="2">
    <location>
        <begin position="17"/>
        <end position="237"/>
    </location>
</feature>
<protein>
    <recommendedName>
        <fullName evidence="5">VPLPA-CTERM sorting domain-containing protein</fullName>
    </recommendedName>
</protein>
<feature type="signal peptide" evidence="2">
    <location>
        <begin position="1"/>
        <end position="16"/>
    </location>
</feature>
<dbReference type="EMBL" id="JABFCX010000002">
    <property type="protein sequence ID" value="NNU15359.1"/>
    <property type="molecule type" value="Genomic_DNA"/>
</dbReference>
<keyword evidence="4" id="KW-1185">Reference proteome</keyword>
<keyword evidence="1" id="KW-0812">Transmembrane</keyword>
<dbReference type="Proteomes" id="UP000536835">
    <property type="component" value="Unassembled WGS sequence"/>
</dbReference>
<reference evidence="3 4" key="1">
    <citation type="submission" date="2020-05" db="EMBL/GenBank/DDBJ databases">
        <title>Parvularcula mediterraneae sp. nov., isolated from polypropylene straw from shallow seawater of the seashore of Laganas in Zakynthos island, Greece.</title>
        <authorList>
            <person name="Szabo I."/>
            <person name="Al-Omari J."/>
            <person name="Rado J."/>
            <person name="Szerdahelyi G.S."/>
        </authorList>
    </citation>
    <scope>NUCLEOTIDE SEQUENCE [LARGE SCALE GENOMIC DNA]</scope>
    <source>
        <strain evidence="3 4">ZS-1/3</strain>
    </source>
</reference>
<keyword evidence="1" id="KW-1133">Transmembrane helix</keyword>
<dbReference type="RefSeq" id="WP_173196785.1">
    <property type="nucleotide sequence ID" value="NZ_JABFCX010000002.1"/>
</dbReference>
<comment type="caution">
    <text evidence="3">The sequence shown here is derived from an EMBL/GenBank/DDBJ whole genome shotgun (WGS) entry which is preliminary data.</text>
</comment>
<evidence type="ECO:0008006" key="5">
    <source>
        <dbReference type="Google" id="ProtNLM"/>
    </source>
</evidence>
<feature type="transmembrane region" description="Helical" evidence="1">
    <location>
        <begin position="211"/>
        <end position="230"/>
    </location>
</feature>
<accession>A0A7Y3RJQ3</accession>
<keyword evidence="1" id="KW-0472">Membrane</keyword>
<proteinExistence type="predicted"/>
<evidence type="ECO:0000313" key="4">
    <source>
        <dbReference type="Proteomes" id="UP000536835"/>
    </source>
</evidence>
<dbReference type="AlphaFoldDB" id="A0A7Y3RJQ3"/>